<dbReference type="EMBL" id="CP059567">
    <property type="protein sequence ID" value="QMT41066.1"/>
    <property type="molecule type" value="Genomic_DNA"/>
</dbReference>
<dbReference type="HAMAP" id="MF_00652">
    <property type="entry name" value="UPF0246"/>
    <property type="match status" value="1"/>
</dbReference>
<dbReference type="PANTHER" id="PTHR30283:SF4">
    <property type="entry name" value="PEROXIDE STRESS RESISTANCE PROTEIN YAAA"/>
    <property type="match status" value="1"/>
</dbReference>
<comment type="similarity">
    <text evidence="1">Belongs to the UPF0246 family.</text>
</comment>
<dbReference type="KEGG" id="nsg:H3L94_03235"/>
<dbReference type="RefSeq" id="WP_182122635.1">
    <property type="nucleotide sequence ID" value="NZ_CP059567.1"/>
</dbReference>
<organism evidence="2 3">
    <name type="scientific">Neisseria shayeganii</name>
    <dbReference type="NCBI Taxonomy" id="607712"/>
    <lineage>
        <taxon>Bacteria</taxon>
        <taxon>Pseudomonadati</taxon>
        <taxon>Pseudomonadota</taxon>
        <taxon>Betaproteobacteria</taxon>
        <taxon>Neisseriales</taxon>
        <taxon>Neisseriaceae</taxon>
        <taxon>Neisseria</taxon>
    </lineage>
</organism>
<dbReference type="NCBIfam" id="NF002542">
    <property type="entry name" value="PRK02101.1-3"/>
    <property type="match status" value="1"/>
</dbReference>
<dbReference type="InterPro" id="IPR005583">
    <property type="entry name" value="YaaA"/>
</dbReference>
<sequence>MFFVLSPAKNLNETDAAPITEHTQPALLDQAEQLLPVLRALAPQDIAELMSVSDKIARLNAERFAAWHTPFTPDNAKQAVFMFNGDVYEGLNAAGLTAEQLRWLQQHAGLLSGLYGLLRPLDLMQPYRLEMGTKLANPRGKDLYAFWGDRITEALNQRLAETGTDVLINLASQEYFKSVRPQALKACIITPVFQDEKNGRYKVISFYAKRARGLMLRYAAEHALSQPEALQDFDSEGYAFCPAASSKHEWVFRRAENPA</sequence>
<name>A0A7D7S5S8_9NEIS</name>
<dbReference type="PANTHER" id="PTHR30283">
    <property type="entry name" value="PEROXIDE STRESS RESPONSE PROTEIN YAAA"/>
    <property type="match status" value="1"/>
</dbReference>
<evidence type="ECO:0000256" key="1">
    <source>
        <dbReference type="HAMAP-Rule" id="MF_00652"/>
    </source>
</evidence>
<protein>
    <recommendedName>
        <fullName evidence="1">UPF0246 protein H3L94_03235</fullName>
    </recommendedName>
</protein>
<accession>A0A7D7S5S8</accession>
<reference evidence="2 3" key="1">
    <citation type="submission" date="2020-07" db="EMBL/GenBank/DDBJ databases">
        <title>Genomic diversity of species in the Neisseriaceae family.</title>
        <authorList>
            <person name="Vincent A.T."/>
            <person name="Bernet E."/>
            <person name="Veyrier F.J."/>
        </authorList>
    </citation>
    <scope>NUCLEOTIDE SEQUENCE [LARGE SCALE GENOMIC DNA]</scope>
    <source>
        <strain evidence="2 3">DSM 22244</strain>
    </source>
</reference>
<dbReference type="GO" id="GO:0033194">
    <property type="term" value="P:response to hydroperoxide"/>
    <property type="evidence" value="ECO:0007669"/>
    <property type="project" value="TreeGrafter"/>
</dbReference>
<dbReference type="Pfam" id="PF03883">
    <property type="entry name" value="H2O2_YaaD"/>
    <property type="match status" value="1"/>
</dbReference>
<dbReference type="Proteomes" id="UP000514752">
    <property type="component" value="Chromosome"/>
</dbReference>
<dbReference type="NCBIfam" id="NF002541">
    <property type="entry name" value="PRK02101.1-1"/>
    <property type="match status" value="1"/>
</dbReference>
<evidence type="ECO:0000313" key="2">
    <source>
        <dbReference type="EMBL" id="QMT41066.1"/>
    </source>
</evidence>
<evidence type="ECO:0000313" key="3">
    <source>
        <dbReference type="Proteomes" id="UP000514752"/>
    </source>
</evidence>
<dbReference type="AlphaFoldDB" id="A0A7D7S5S8"/>
<proteinExistence type="inferred from homology"/>
<dbReference type="GO" id="GO:0005829">
    <property type="term" value="C:cytosol"/>
    <property type="evidence" value="ECO:0007669"/>
    <property type="project" value="TreeGrafter"/>
</dbReference>
<gene>
    <name evidence="2" type="primary">yaaA</name>
    <name evidence="2" type="ORF">H3L94_03235</name>
</gene>